<protein>
    <submittedName>
        <fullName evidence="3">Uncharacterized protein</fullName>
    </submittedName>
</protein>
<comment type="caution">
    <text evidence="3">The sequence shown here is derived from an EMBL/GenBank/DDBJ whole genome shotgun (WGS) entry which is preliminary data.</text>
</comment>
<evidence type="ECO:0000313" key="3">
    <source>
        <dbReference type="EMBL" id="RNF25649.1"/>
    </source>
</evidence>
<dbReference type="EMBL" id="MKKU01000079">
    <property type="protein sequence ID" value="RNF25649.1"/>
    <property type="molecule type" value="Genomic_DNA"/>
</dbReference>
<evidence type="ECO:0000256" key="2">
    <source>
        <dbReference type="SAM" id="MobiDB-lite"/>
    </source>
</evidence>
<evidence type="ECO:0000313" key="4">
    <source>
        <dbReference type="Proteomes" id="UP000284403"/>
    </source>
</evidence>
<feature type="compositionally biased region" description="Polar residues" evidence="2">
    <location>
        <begin position="419"/>
        <end position="430"/>
    </location>
</feature>
<accession>A0A3R7M330</accession>
<organism evidence="3 4">
    <name type="scientific">Trypanosoma conorhini</name>
    <dbReference type="NCBI Taxonomy" id="83891"/>
    <lineage>
        <taxon>Eukaryota</taxon>
        <taxon>Discoba</taxon>
        <taxon>Euglenozoa</taxon>
        <taxon>Kinetoplastea</taxon>
        <taxon>Metakinetoplastina</taxon>
        <taxon>Trypanosomatida</taxon>
        <taxon>Trypanosomatidae</taxon>
        <taxon>Trypanosoma</taxon>
    </lineage>
</organism>
<keyword evidence="4" id="KW-1185">Reference proteome</keyword>
<evidence type="ECO:0000256" key="1">
    <source>
        <dbReference type="SAM" id="Coils"/>
    </source>
</evidence>
<feature type="region of interest" description="Disordered" evidence="2">
    <location>
        <begin position="70"/>
        <end position="105"/>
    </location>
</feature>
<feature type="region of interest" description="Disordered" evidence="2">
    <location>
        <begin position="320"/>
        <end position="440"/>
    </location>
</feature>
<reference evidence="3 4" key="1">
    <citation type="journal article" date="2018" name="BMC Genomics">
        <title>Genomic comparison of Trypanosoma conorhini and Trypanosoma rangeli to Trypanosoma cruzi strains of high and low virulence.</title>
        <authorList>
            <person name="Bradwell K.R."/>
            <person name="Koparde V.N."/>
            <person name="Matveyev A.V."/>
            <person name="Serrano M.G."/>
            <person name="Alves J.M."/>
            <person name="Parikh H."/>
            <person name="Huang B."/>
            <person name="Lee V."/>
            <person name="Espinosa-Alvarez O."/>
            <person name="Ortiz P.A."/>
            <person name="Costa-Martins A.G."/>
            <person name="Teixeira M.M."/>
            <person name="Buck G.A."/>
        </authorList>
    </citation>
    <scope>NUCLEOTIDE SEQUENCE [LARGE SCALE GENOMIC DNA]</scope>
    <source>
        <strain evidence="3 4">025E</strain>
    </source>
</reference>
<sequence>MFPHSLGFSAPMQRGCGGSGEKGVRRRVLPLTGTAFLSCGCSRQRCGAGAMSLRDDIEALTAALHRFSRLQNRGNGSGTPDSIACSSEDNCSGDTGREKSAGRHTSCAGVTTQASEFDISAISMAAEGDDAEAAPAQQAAAVNFLNPKVSEDTFGAPPSSNTTALPCGDGPDAYRRGGSGFKVARVTAPGEKAALDDSPTAVWETNRSRRASSSVMAAEATRLSTLALDATATSSGNSTALQDTPQHSQRQMEEAYRHILRKLLLEIHRLDARSKALSEQCEGERENRRRLQRKHEQELLDRNALIGALRQQLVAMCAGGDSASSGGARVSSGSDWTLGHHGVRFTPPVANRWSAKESRGESGAGTTTELHPYDRPVASSELCGVSSSSTAERSSRQGPQRASEEVEREGSSVSLMRQGVSSDAVTSTRPHSLRGFQQKRSTCWGATRAFEEVATQTSNAGMPETAATAVMDTERVKDALEEVPRKGSTSALGEVGRGNGGEADTPVRRATSKPAVHHPYGERRKRRSHASTEVEECEREKNRRKRRVPATQVVPRIPAPFGCPGERLCQRPSGSGLCCRTKLGAEARAGPQRDLKGTRAASRPCCTASARTRRNQGRTEQSETCELLYGIMAKHTMVEARLRIFQEVLKKQEMGLREMNCLLRDVMLPLAMGPQKSRPTADSP</sequence>
<dbReference type="AlphaFoldDB" id="A0A3R7M330"/>
<name>A0A3R7M330_9TRYP</name>
<dbReference type="OrthoDB" id="248575at2759"/>
<proteinExistence type="predicted"/>
<feature type="coiled-coil region" evidence="1">
    <location>
        <begin position="260"/>
        <end position="294"/>
    </location>
</feature>
<dbReference type="GeneID" id="40315820"/>
<feature type="compositionally biased region" description="Low complexity" evidence="2">
    <location>
        <begin position="320"/>
        <end position="334"/>
    </location>
</feature>
<dbReference type="Proteomes" id="UP000284403">
    <property type="component" value="Unassembled WGS sequence"/>
</dbReference>
<gene>
    <name evidence="3" type="ORF">Tco025E_02209</name>
</gene>
<feature type="region of interest" description="Disordered" evidence="2">
    <location>
        <begin position="482"/>
        <end position="549"/>
    </location>
</feature>
<dbReference type="RefSeq" id="XP_029230855.1">
    <property type="nucleotide sequence ID" value="XM_029369138.1"/>
</dbReference>
<feature type="compositionally biased region" description="Polar residues" evidence="2">
    <location>
        <begin position="70"/>
        <end position="93"/>
    </location>
</feature>
<keyword evidence="1" id="KW-0175">Coiled coil</keyword>